<dbReference type="PROSITE" id="PS51186">
    <property type="entry name" value="GNAT"/>
    <property type="match status" value="1"/>
</dbReference>
<sequence>MSFVNLYKPPEPQPPLDLIEQYGPDPYDVNFAFPLHLETLEGNRVRLTPFIPSLHGQLYWDNVSSSYQELFRYYPIIHNSLAEFLAYIEKYYRSNPEFILFAIIDKTRPDLAHPELGGGSMAGVIALLRTSSAKLCTEIGYVLVFPAFQRTHVATHATGVLLQYCLRLPSESPPGLGLRRIQWISHPKNEASLRLARRMGFKEEGTLRWTWVLPEEIADGDAPREGDPCTPCRGLHSVVLAVCWDDWEQGAKQRVEELMYR</sequence>
<keyword evidence="2" id="KW-0808">Transferase</keyword>
<dbReference type="OrthoDB" id="41238at2759"/>
<dbReference type="EMBL" id="KB468053">
    <property type="protein sequence ID" value="PCH40345.1"/>
    <property type="molecule type" value="Genomic_DNA"/>
</dbReference>
<dbReference type="STRING" id="742152.A0A2H3JFM1"/>
<dbReference type="GO" id="GO:1990189">
    <property type="term" value="F:protein N-terminal-serine acetyltransferase activity"/>
    <property type="evidence" value="ECO:0007669"/>
    <property type="project" value="TreeGrafter"/>
</dbReference>
<evidence type="ECO:0000313" key="3">
    <source>
        <dbReference type="Proteomes" id="UP000218811"/>
    </source>
</evidence>
<dbReference type="PANTHER" id="PTHR43441">
    <property type="entry name" value="RIBOSOMAL-PROTEIN-SERINE ACETYLTRANSFERASE"/>
    <property type="match status" value="1"/>
</dbReference>
<organism evidence="2 3">
    <name type="scientific">Wolfiporia cocos (strain MD-104)</name>
    <name type="common">Brown rot fungus</name>
    <dbReference type="NCBI Taxonomy" id="742152"/>
    <lineage>
        <taxon>Eukaryota</taxon>
        <taxon>Fungi</taxon>
        <taxon>Dikarya</taxon>
        <taxon>Basidiomycota</taxon>
        <taxon>Agaricomycotina</taxon>
        <taxon>Agaricomycetes</taxon>
        <taxon>Polyporales</taxon>
        <taxon>Phaeolaceae</taxon>
        <taxon>Wolfiporia</taxon>
    </lineage>
</organism>
<evidence type="ECO:0000259" key="1">
    <source>
        <dbReference type="PROSITE" id="PS51186"/>
    </source>
</evidence>
<gene>
    <name evidence="2" type="ORF">WOLCODRAFT_143050</name>
</gene>
<protein>
    <submittedName>
        <fullName evidence="2">Acyl-CoA N-acyltransferase</fullName>
    </submittedName>
</protein>
<dbReference type="OMA" id="AYPIHEE"/>
<proteinExistence type="predicted"/>
<dbReference type="Proteomes" id="UP000218811">
    <property type="component" value="Unassembled WGS sequence"/>
</dbReference>
<reference evidence="2 3" key="1">
    <citation type="journal article" date="2012" name="Science">
        <title>The Paleozoic origin of enzymatic lignin decomposition reconstructed from 31 fungal genomes.</title>
        <authorList>
            <person name="Floudas D."/>
            <person name="Binder M."/>
            <person name="Riley R."/>
            <person name="Barry K."/>
            <person name="Blanchette R.A."/>
            <person name="Henrissat B."/>
            <person name="Martinez A.T."/>
            <person name="Otillar R."/>
            <person name="Spatafora J.W."/>
            <person name="Yadav J.S."/>
            <person name="Aerts A."/>
            <person name="Benoit I."/>
            <person name="Boyd A."/>
            <person name="Carlson A."/>
            <person name="Copeland A."/>
            <person name="Coutinho P.M."/>
            <person name="de Vries R.P."/>
            <person name="Ferreira P."/>
            <person name="Findley K."/>
            <person name="Foster B."/>
            <person name="Gaskell J."/>
            <person name="Glotzer D."/>
            <person name="Gorecki P."/>
            <person name="Heitman J."/>
            <person name="Hesse C."/>
            <person name="Hori C."/>
            <person name="Igarashi K."/>
            <person name="Jurgens J.A."/>
            <person name="Kallen N."/>
            <person name="Kersten P."/>
            <person name="Kohler A."/>
            <person name="Kuees U."/>
            <person name="Kumar T.K.A."/>
            <person name="Kuo A."/>
            <person name="LaButti K."/>
            <person name="Larrondo L.F."/>
            <person name="Lindquist E."/>
            <person name="Ling A."/>
            <person name="Lombard V."/>
            <person name="Lucas S."/>
            <person name="Lundell T."/>
            <person name="Martin R."/>
            <person name="McLaughlin D.J."/>
            <person name="Morgenstern I."/>
            <person name="Morin E."/>
            <person name="Murat C."/>
            <person name="Nagy L.G."/>
            <person name="Nolan M."/>
            <person name="Ohm R.A."/>
            <person name="Patyshakuliyeva A."/>
            <person name="Rokas A."/>
            <person name="Ruiz-Duenas F.J."/>
            <person name="Sabat G."/>
            <person name="Salamov A."/>
            <person name="Samejima M."/>
            <person name="Schmutz J."/>
            <person name="Slot J.C."/>
            <person name="St John F."/>
            <person name="Stenlid J."/>
            <person name="Sun H."/>
            <person name="Sun S."/>
            <person name="Syed K."/>
            <person name="Tsang A."/>
            <person name="Wiebenga A."/>
            <person name="Young D."/>
            <person name="Pisabarro A."/>
            <person name="Eastwood D.C."/>
            <person name="Martin F."/>
            <person name="Cullen D."/>
            <person name="Grigoriev I.V."/>
            <person name="Hibbett D.S."/>
        </authorList>
    </citation>
    <scope>NUCLEOTIDE SEQUENCE [LARGE SCALE GENOMIC DNA]</scope>
    <source>
        <strain evidence="2 3">MD-104</strain>
    </source>
</reference>
<dbReference type="InterPro" id="IPR051908">
    <property type="entry name" value="Ribosomal_N-acetyltransferase"/>
</dbReference>
<keyword evidence="3" id="KW-1185">Reference proteome</keyword>
<dbReference type="GO" id="GO:0008999">
    <property type="term" value="F:protein-N-terminal-alanine acetyltransferase activity"/>
    <property type="evidence" value="ECO:0007669"/>
    <property type="project" value="TreeGrafter"/>
</dbReference>
<dbReference type="Gene3D" id="3.40.630.30">
    <property type="match status" value="1"/>
</dbReference>
<dbReference type="SUPFAM" id="SSF55729">
    <property type="entry name" value="Acyl-CoA N-acyltransferases (Nat)"/>
    <property type="match status" value="1"/>
</dbReference>
<accession>A0A2H3JFM1</accession>
<keyword evidence="2" id="KW-0012">Acyltransferase</keyword>
<dbReference type="InterPro" id="IPR016181">
    <property type="entry name" value="Acyl_CoA_acyltransferase"/>
</dbReference>
<feature type="domain" description="N-acetyltransferase" evidence="1">
    <location>
        <begin position="71"/>
        <end position="220"/>
    </location>
</feature>
<dbReference type="Pfam" id="PF13302">
    <property type="entry name" value="Acetyltransf_3"/>
    <property type="match status" value="1"/>
</dbReference>
<dbReference type="AlphaFoldDB" id="A0A2H3JFM1"/>
<name>A0A2H3JFM1_WOLCO</name>
<evidence type="ECO:0000313" key="2">
    <source>
        <dbReference type="EMBL" id="PCH40345.1"/>
    </source>
</evidence>
<dbReference type="InterPro" id="IPR000182">
    <property type="entry name" value="GNAT_dom"/>
</dbReference>
<dbReference type="PANTHER" id="PTHR43441:SF5">
    <property type="entry name" value="FAMILY ACETYLTRANSFERASE, PUTATIVE-RELATED"/>
    <property type="match status" value="1"/>
</dbReference>